<dbReference type="Proteomes" id="UP000887572">
    <property type="component" value="Unplaced"/>
</dbReference>
<dbReference type="WBParaSite" id="Gr19_v10_g334.t1">
    <property type="protein sequence ID" value="Gr19_v10_g334.t1"/>
    <property type="gene ID" value="Gr19_v10_g334"/>
</dbReference>
<feature type="compositionally biased region" description="Low complexity" evidence="1">
    <location>
        <begin position="444"/>
        <end position="453"/>
    </location>
</feature>
<evidence type="ECO:0000313" key="2">
    <source>
        <dbReference type="Proteomes" id="UP000887572"/>
    </source>
</evidence>
<organism evidence="2 3">
    <name type="scientific">Globodera rostochiensis</name>
    <name type="common">Golden nematode worm</name>
    <name type="synonym">Heterodera rostochiensis</name>
    <dbReference type="NCBI Taxonomy" id="31243"/>
    <lineage>
        <taxon>Eukaryota</taxon>
        <taxon>Metazoa</taxon>
        <taxon>Ecdysozoa</taxon>
        <taxon>Nematoda</taxon>
        <taxon>Chromadorea</taxon>
        <taxon>Rhabditida</taxon>
        <taxon>Tylenchina</taxon>
        <taxon>Tylenchomorpha</taxon>
        <taxon>Tylenchoidea</taxon>
        <taxon>Heteroderidae</taxon>
        <taxon>Heteroderinae</taxon>
        <taxon>Globodera</taxon>
    </lineage>
</organism>
<name>A0A914HQK8_GLORO</name>
<accession>A0A914HQK8</accession>
<dbReference type="AlphaFoldDB" id="A0A914HQK8"/>
<sequence>MLSWMKKFIPNNATVQKSGERLHEQKGNGQMQNGNVLMREASVDSCDAASECQTTNSVGSGEEIDEEKFGQRRVVVGQIDDMDSNFITLTGTNGDVFYVPRGTIYEPIFGSYYQIEGTFFSENDTLVPFSVVALTKDSKALLDARAKFWDEKFGGAECSIKTIAELGIESLVKKIFDYAEPKEAESPMEKHEIQQEDLPNLQNEVANSEQTSKSQTTDSSEYESFPCSSSSSAKELLPKVGTVVNAIALRADGRGNICMFSPDLFNVPFFRISNQSFDAPLIIGKWYSLINPFTKPTDVDIQNGTVFVGREMSEVKNVLDLSPMRTRLERNTVQLYVNVKRAYPTGMDSVYCSDNFPNIFDGGGFLNSFIAVKEEPMFRHAPERKFGVWCSLRKHPIKGIHWKIVRVDPESKPKKTIAEHRKSKSPSPSASAPTLSPPAPKRSPSPSVATPSSPIRIFPKEEAVLVEEGLVCSQNEKYFLVYSPGNQWLVRLDKRKSEGKAILGMWIQFQVREEGGSKFAESFNFIHQKVHATPTQEFVLVRSRLQVPRVLQLSETPWCEELRTNVLDEHGQLKREHYGKTVFATIGCPSQMPGNSHGARWLLLNVEDE</sequence>
<protein>
    <submittedName>
        <fullName evidence="3">BAH domain-containing protein</fullName>
    </submittedName>
</protein>
<keyword evidence="2" id="KW-1185">Reference proteome</keyword>
<feature type="compositionally biased region" description="Low complexity" evidence="1">
    <location>
        <begin position="425"/>
        <end position="434"/>
    </location>
</feature>
<feature type="compositionally biased region" description="Polar residues" evidence="1">
    <location>
        <begin position="205"/>
        <end position="218"/>
    </location>
</feature>
<evidence type="ECO:0000313" key="3">
    <source>
        <dbReference type="WBParaSite" id="Gr19_v10_g334.t1"/>
    </source>
</evidence>
<evidence type="ECO:0000256" key="1">
    <source>
        <dbReference type="SAM" id="MobiDB-lite"/>
    </source>
</evidence>
<feature type="compositionally biased region" description="Low complexity" evidence="1">
    <location>
        <begin position="222"/>
        <end position="232"/>
    </location>
</feature>
<feature type="region of interest" description="Disordered" evidence="1">
    <location>
        <begin position="205"/>
        <end position="232"/>
    </location>
</feature>
<feature type="region of interest" description="Disordered" evidence="1">
    <location>
        <begin position="412"/>
        <end position="453"/>
    </location>
</feature>
<reference evidence="3" key="1">
    <citation type="submission" date="2022-11" db="UniProtKB">
        <authorList>
            <consortium name="WormBaseParasite"/>
        </authorList>
    </citation>
    <scope>IDENTIFICATION</scope>
</reference>
<proteinExistence type="predicted"/>